<name>A0A2Z2NPQ7_9GAMM</name>
<dbReference type="Proteomes" id="UP000250079">
    <property type="component" value="Chromosome"/>
</dbReference>
<feature type="chain" id="PRO_5016243387" evidence="1">
    <location>
        <begin position="22"/>
        <end position="275"/>
    </location>
</feature>
<accession>A0A2Z2NPQ7</accession>
<evidence type="ECO:0000313" key="4">
    <source>
        <dbReference type="Proteomes" id="UP000250079"/>
    </source>
</evidence>
<keyword evidence="3" id="KW-0489">Methyltransferase</keyword>
<dbReference type="OrthoDB" id="420651at2"/>
<dbReference type="GO" id="GO:0032259">
    <property type="term" value="P:methylation"/>
    <property type="evidence" value="ECO:0007669"/>
    <property type="project" value="UniProtKB-KW"/>
</dbReference>
<protein>
    <submittedName>
        <fullName evidence="3">2,4-dinitroanisole O-demethylase subunit alpha</fullName>
        <ecNumber evidence="3">3.3.2.14</ecNumber>
    </submittedName>
</protein>
<dbReference type="Pfam" id="PF00753">
    <property type="entry name" value="Lactamase_B"/>
    <property type="match status" value="1"/>
</dbReference>
<gene>
    <name evidence="3" type="primary">dnhA</name>
    <name evidence="3" type="ORF">IMCC3135_15885</name>
</gene>
<dbReference type="PANTHER" id="PTHR42951:SF22">
    <property type="entry name" value="METALLO BETA-LACTAMASE SUPERFAMILY LIPOPROTEIN"/>
    <property type="match status" value="1"/>
</dbReference>
<dbReference type="InterPro" id="IPR050855">
    <property type="entry name" value="NDM-1-like"/>
</dbReference>
<dbReference type="EC" id="3.3.2.14" evidence="3"/>
<dbReference type="GO" id="GO:0008168">
    <property type="term" value="F:methyltransferase activity"/>
    <property type="evidence" value="ECO:0007669"/>
    <property type="project" value="UniProtKB-KW"/>
</dbReference>
<proteinExistence type="predicted"/>
<feature type="signal peptide" evidence="1">
    <location>
        <begin position="1"/>
        <end position="21"/>
    </location>
</feature>
<dbReference type="SUPFAM" id="SSF56281">
    <property type="entry name" value="Metallo-hydrolase/oxidoreductase"/>
    <property type="match status" value="1"/>
</dbReference>
<dbReference type="RefSeq" id="WP_088918480.1">
    <property type="nucleotide sequence ID" value="NZ_CP018632.1"/>
</dbReference>
<keyword evidence="3" id="KW-0378">Hydrolase</keyword>
<keyword evidence="3" id="KW-0808">Transferase</keyword>
<dbReference type="Gene3D" id="3.60.15.10">
    <property type="entry name" value="Ribonuclease Z/Hydroxyacylglutathione hydrolase-like"/>
    <property type="match status" value="1"/>
</dbReference>
<dbReference type="InterPro" id="IPR036866">
    <property type="entry name" value="RibonucZ/Hydroxyglut_hydro"/>
</dbReference>
<evidence type="ECO:0000256" key="1">
    <source>
        <dbReference type="SAM" id="SignalP"/>
    </source>
</evidence>
<dbReference type="SMART" id="SM00849">
    <property type="entry name" value="Lactamase_B"/>
    <property type="match status" value="1"/>
</dbReference>
<dbReference type="AlphaFoldDB" id="A0A2Z2NPQ7"/>
<dbReference type="PANTHER" id="PTHR42951">
    <property type="entry name" value="METALLO-BETA-LACTAMASE DOMAIN-CONTAINING"/>
    <property type="match status" value="1"/>
</dbReference>
<evidence type="ECO:0000313" key="3">
    <source>
        <dbReference type="EMBL" id="ASJ73259.1"/>
    </source>
</evidence>
<dbReference type="GO" id="GO:0016787">
    <property type="term" value="F:hydrolase activity"/>
    <property type="evidence" value="ECO:0007669"/>
    <property type="project" value="UniProtKB-KW"/>
</dbReference>
<sequence>MPRLLSAILLTLVLPSGASFAQDRAISNIAGDVYRFQNQFHNSIFVITDDGVVVTDPINAEAALWLRSEIGKLTEKPITHLIYSHSHADHASGGAAFGEVADVIAHKNAPDRIDGITPTLRVEDATIIETGGKTIELTPLGPGHGDDLMAMVVRPENVSFVVDAVAAKRLPFRDFANANVDDWTNQVRIVEALDFEILAGGHGPLGDKADVTDGRIYLEELREQVLSGLKSGKSVDELASSITMDEYKDWASYEQWIELNVRGMARHLIDIGAAE</sequence>
<organism evidence="3 4">
    <name type="scientific">Granulosicoccus antarcticus IMCC3135</name>
    <dbReference type="NCBI Taxonomy" id="1192854"/>
    <lineage>
        <taxon>Bacteria</taxon>
        <taxon>Pseudomonadati</taxon>
        <taxon>Pseudomonadota</taxon>
        <taxon>Gammaproteobacteria</taxon>
        <taxon>Chromatiales</taxon>
        <taxon>Granulosicoccaceae</taxon>
        <taxon>Granulosicoccus</taxon>
    </lineage>
</organism>
<dbReference type="EMBL" id="CP018632">
    <property type="protein sequence ID" value="ASJ73259.1"/>
    <property type="molecule type" value="Genomic_DNA"/>
</dbReference>
<reference evidence="3 4" key="1">
    <citation type="submission" date="2016-12" db="EMBL/GenBank/DDBJ databases">
        <authorList>
            <person name="Song W.-J."/>
            <person name="Kurnit D.M."/>
        </authorList>
    </citation>
    <scope>NUCLEOTIDE SEQUENCE [LARGE SCALE GENOMIC DNA]</scope>
    <source>
        <strain evidence="3 4">IMCC3135</strain>
    </source>
</reference>
<keyword evidence="4" id="KW-1185">Reference proteome</keyword>
<dbReference type="InterPro" id="IPR001279">
    <property type="entry name" value="Metallo-B-lactamas"/>
</dbReference>
<dbReference type="KEGG" id="gai:IMCC3135_15885"/>
<keyword evidence="1" id="KW-0732">Signal</keyword>
<feature type="domain" description="Metallo-beta-lactamase" evidence="2">
    <location>
        <begin position="40"/>
        <end position="202"/>
    </location>
</feature>
<evidence type="ECO:0000259" key="2">
    <source>
        <dbReference type="SMART" id="SM00849"/>
    </source>
</evidence>